<feature type="chain" id="PRO_5019861715" description="NlpE-like protein" evidence="1">
    <location>
        <begin position="24"/>
        <end position="136"/>
    </location>
</feature>
<name>A0A495WAW5_9RHOO</name>
<keyword evidence="3" id="KW-1185">Reference proteome</keyword>
<protein>
    <recommendedName>
        <fullName evidence="4">NlpE-like protein</fullName>
    </recommendedName>
</protein>
<evidence type="ECO:0000313" key="2">
    <source>
        <dbReference type="EMBL" id="RKT58284.1"/>
    </source>
</evidence>
<feature type="signal peptide" evidence="1">
    <location>
        <begin position="1"/>
        <end position="23"/>
    </location>
</feature>
<dbReference type="AlphaFoldDB" id="A0A495WAW5"/>
<evidence type="ECO:0008006" key="4">
    <source>
        <dbReference type="Google" id="ProtNLM"/>
    </source>
</evidence>
<reference evidence="2 3" key="1">
    <citation type="submission" date="2018-10" db="EMBL/GenBank/DDBJ databases">
        <title>Genomic Encyclopedia of Type Strains, Phase IV (KMG-IV): sequencing the most valuable type-strain genomes for metagenomic binning, comparative biology and taxonomic classification.</title>
        <authorList>
            <person name="Goeker M."/>
        </authorList>
    </citation>
    <scope>NUCLEOTIDE SEQUENCE [LARGE SCALE GENOMIC DNA]</scope>
    <source>
        <strain evidence="2 3">DSM 23841</strain>
    </source>
</reference>
<comment type="caution">
    <text evidence="2">The sequence shown here is derived from an EMBL/GenBank/DDBJ whole genome shotgun (WGS) entry which is preliminary data.</text>
</comment>
<evidence type="ECO:0000256" key="1">
    <source>
        <dbReference type="SAM" id="SignalP"/>
    </source>
</evidence>
<dbReference type="Proteomes" id="UP000270626">
    <property type="component" value="Unassembled WGS sequence"/>
</dbReference>
<dbReference type="OrthoDB" id="6982068at2"/>
<keyword evidence="1" id="KW-0732">Signal</keyword>
<accession>A0A495WAW5</accession>
<sequence>MGLKIRTSLFAAFLLSASFFAFAEPTDTRLIGNWQGQRDQEGKCSFMAWKMARTADGKFEITFYGDPGKKQILGKEKGRWEVKDGKLSLLTDGVPTPDIYIYTFIDENSVKLSNVKRDPSADCMADYEFTDHRVSQ</sequence>
<proteinExistence type="predicted"/>
<dbReference type="RefSeq" id="WP_121458540.1">
    <property type="nucleotide sequence ID" value="NZ_RBXP01000015.1"/>
</dbReference>
<gene>
    <name evidence="2" type="ORF">DFR40_2228</name>
</gene>
<dbReference type="EMBL" id="RBXP01000015">
    <property type="protein sequence ID" value="RKT58284.1"/>
    <property type="molecule type" value="Genomic_DNA"/>
</dbReference>
<evidence type="ECO:0000313" key="3">
    <source>
        <dbReference type="Proteomes" id="UP000270626"/>
    </source>
</evidence>
<organism evidence="2 3">
    <name type="scientific">Azonexus fungiphilus</name>
    <dbReference type="NCBI Taxonomy" id="146940"/>
    <lineage>
        <taxon>Bacteria</taxon>
        <taxon>Pseudomonadati</taxon>
        <taxon>Pseudomonadota</taxon>
        <taxon>Betaproteobacteria</taxon>
        <taxon>Rhodocyclales</taxon>
        <taxon>Azonexaceae</taxon>
        <taxon>Azonexus</taxon>
    </lineage>
</organism>